<keyword evidence="5" id="KW-1185">Reference proteome</keyword>
<dbReference type="Gene3D" id="3.40.50.1820">
    <property type="entry name" value="alpha/beta hydrolase"/>
    <property type="match status" value="1"/>
</dbReference>
<feature type="signal peptide" evidence="2">
    <location>
        <begin position="1"/>
        <end position="20"/>
    </location>
</feature>
<evidence type="ECO:0000256" key="1">
    <source>
        <dbReference type="ARBA" id="ARBA00022801"/>
    </source>
</evidence>
<reference evidence="4" key="1">
    <citation type="submission" date="2021-08" db="EMBL/GenBank/DDBJ databases">
        <title>Comparative analyses of Brucepasteria parasyntrophica and Teretinema zuelzerae.</title>
        <authorList>
            <person name="Song Y."/>
            <person name="Brune A."/>
        </authorList>
    </citation>
    <scope>NUCLEOTIDE SEQUENCE</scope>
    <source>
        <strain evidence="4">DSM 1903</strain>
    </source>
</reference>
<proteinExistence type="predicted"/>
<protein>
    <submittedName>
        <fullName evidence="4">Alpha/beta hydrolase</fullName>
    </submittedName>
</protein>
<dbReference type="PANTHER" id="PTHR48081:SF33">
    <property type="entry name" value="KYNURENINE FORMAMIDASE"/>
    <property type="match status" value="1"/>
</dbReference>
<dbReference type="InterPro" id="IPR050300">
    <property type="entry name" value="GDXG_lipolytic_enzyme"/>
</dbReference>
<dbReference type="SUPFAM" id="SSF53474">
    <property type="entry name" value="alpha/beta-Hydrolases"/>
    <property type="match status" value="1"/>
</dbReference>
<comment type="caution">
    <text evidence="4">The sequence shown here is derived from an EMBL/GenBank/DDBJ whole genome shotgun (WGS) entry which is preliminary data.</text>
</comment>
<evidence type="ECO:0000313" key="5">
    <source>
        <dbReference type="Proteomes" id="UP001198163"/>
    </source>
</evidence>
<dbReference type="AlphaFoldDB" id="A0AAE3JJC2"/>
<dbReference type="InterPro" id="IPR029058">
    <property type="entry name" value="AB_hydrolase_fold"/>
</dbReference>
<sequence length="336" mass="36100">MKKSISGASVFRLLFALLFAAILVAGCSNPSGSGDEDPAVEDPIIEDPVDEKRETIFDFAYGDDPLQKMDVWFPAVQDETRGAVLLIHGGSWTGGDKLIFPSLIMQTFANIGYVTVSINYRLFDPEAPAGESAGFPEMLADVHAARLAMAKKAADWGFNPQKIAVVGLSAGAHLGLLETLQNSDSSIVACASLSGPTDLMDQTFLNYVVTSADAEAGTPAITVGDGLSLILGGAYDPEDEDSQSAWKLSSPLWRLKNLYDASPEAITRVQWFLAWGALDEFVPYATQGKAFYEELNDIEGVSATYYEGAEDGHGLEKSFAVILTDHLKPLFDATLN</sequence>
<dbReference type="GO" id="GO:0016787">
    <property type="term" value="F:hydrolase activity"/>
    <property type="evidence" value="ECO:0007669"/>
    <property type="project" value="UniProtKB-KW"/>
</dbReference>
<feature type="domain" description="BD-FAE-like" evidence="3">
    <location>
        <begin position="69"/>
        <end position="212"/>
    </location>
</feature>
<dbReference type="InterPro" id="IPR049492">
    <property type="entry name" value="BD-FAE-like_dom"/>
</dbReference>
<evidence type="ECO:0000313" key="4">
    <source>
        <dbReference type="EMBL" id="MCD1654070.1"/>
    </source>
</evidence>
<evidence type="ECO:0000259" key="3">
    <source>
        <dbReference type="Pfam" id="PF20434"/>
    </source>
</evidence>
<gene>
    <name evidence="4" type="ORF">K7J14_05070</name>
</gene>
<organism evidence="4 5">
    <name type="scientific">Teretinema zuelzerae</name>
    <dbReference type="NCBI Taxonomy" id="156"/>
    <lineage>
        <taxon>Bacteria</taxon>
        <taxon>Pseudomonadati</taxon>
        <taxon>Spirochaetota</taxon>
        <taxon>Spirochaetia</taxon>
        <taxon>Spirochaetales</taxon>
        <taxon>Treponemataceae</taxon>
        <taxon>Teretinema</taxon>
    </lineage>
</organism>
<dbReference type="Pfam" id="PF20434">
    <property type="entry name" value="BD-FAE"/>
    <property type="match status" value="1"/>
</dbReference>
<dbReference type="RefSeq" id="WP_230753917.1">
    <property type="nucleotide sequence ID" value="NZ_JAINWA010000001.1"/>
</dbReference>
<dbReference type="EMBL" id="JAINWA010000001">
    <property type="protein sequence ID" value="MCD1654070.1"/>
    <property type="molecule type" value="Genomic_DNA"/>
</dbReference>
<dbReference type="PROSITE" id="PS51257">
    <property type="entry name" value="PROKAR_LIPOPROTEIN"/>
    <property type="match status" value="1"/>
</dbReference>
<accession>A0AAE3JJC2</accession>
<keyword evidence="2" id="KW-0732">Signal</keyword>
<dbReference type="PANTHER" id="PTHR48081">
    <property type="entry name" value="AB HYDROLASE SUPERFAMILY PROTEIN C4A8.06C"/>
    <property type="match status" value="1"/>
</dbReference>
<name>A0AAE3JJC2_9SPIR</name>
<keyword evidence="1 4" id="KW-0378">Hydrolase</keyword>
<feature type="chain" id="PRO_5042200690" evidence="2">
    <location>
        <begin position="21"/>
        <end position="336"/>
    </location>
</feature>
<dbReference type="Proteomes" id="UP001198163">
    <property type="component" value="Unassembled WGS sequence"/>
</dbReference>
<evidence type="ECO:0000256" key="2">
    <source>
        <dbReference type="SAM" id="SignalP"/>
    </source>
</evidence>